<evidence type="ECO:0000313" key="2">
    <source>
        <dbReference type="Proteomes" id="UP001176941"/>
    </source>
</evidence>
<evidence type="ECO:0000313" key="1">
    <source>
        <dbReference type="EMBL" id="CAI9171248.1"/>
    </source>
</evidence>
<proteinExistence type="predicted"/>
<gene>
    <name evidence="1" type="ORF">MRATA1EN1_LOCUS20210</name>
</gene>
<organism evidence="1 2">
    <name type="scientific">Rangifer tarandus platyrhynchus</name>
    <name type="common">Svalbard reindeer</name>
    <dbReference type="NCBI Taxonomy" id="3082113"/>
    <lineage>
        <taxon>Eukaryota</taxon>
        <taxon>Metazoa</taxon>
        <taxon>Chordata</taxon>
        <taxon>Craniata</taxon>
        <taxon>Vertebrata</taxon>
        <taxon>Euteleostomi</taxon>
        <taxon>Mammalia</taxon>
        <taxon>Eutheria</taxon>
        <taxon>Laurasiatheria</taxon>
        <taxon>Artiodactyla</taxon>
        <taxon>Ruminantia</taxon>
        <taxon>Pecora</taxon>
        <taxon>Cervidae</taxon>
        <taxon>Odocoileinae</taxon>
        <taxon>Rangifer</taxon>
    </lineage>
</organism>
<dbReference type="Proteomes" id="UP001176941">
    <property type="component" value="Chromosome 30"/>
</dbReference>
<accession>A0ABN8ZBI6</accession>
<sequence>MTASYHSVARFRDAPYSLAAVGYSDVFLKSRHNFGFPDTYSTKRLGAPRTRTTGSGRCADKLTTVLQAAPSHSRASPNLAIPYPSRRFAVQTVQRTWNLLNSCARALWPLTSRFRPSLVTPFSLGSSPPPRHANHHFFPGATSQQASDWLILCERHRKAVTIGWEPVAAFPQDARKVIGRHRYPISGGLSDSNLARSAYGRLVSVESLLSPDADVPSPAPCLRAASL</sequence>
<name>A0ABN8ZBI6_RANTA</name>
<dbReference type="EMBL" id="OX459966">
    <property type="protein sequence ID" value="CAI9171248.1"/>
    <property type="molecule type" value="Genomic_DNA"/>
</dbReference>
<reference evidence="1" key="1">
    <citation type="submission" date="2023-04" db="EMBL/GenBank/DDBJ databases">
        <authorList>
            <consortium name="ELIXIR-Norway"/>
        </authorList>
    </citation>
    <scope>NUCLEOTIDE SEQUENCE [LARGE SCALE GENOMIC DNA]</scope>
</reference>
<keyword evidence="2" id="KW-1185">Reference proteome</keyword>
<protein>
    <submittedName>
        <fullName evidence="1">Uncharacterized protein</fullName>
    </submittedName>
</protein>